<dbReference type="STRING" id="314278.NB231_05921"/>
<dbReference type="EMBL" id="AAOF01000005">
    <property type="protein sequence ID" value="EAR21901.1"/>
    <property type="molecule type" value="Genomic_DNA"/>
</dbReference>
<sequence>MNSKQFQKWLAKQGCTFETKGRSGYLLIRRGHRKADLPMHGGGKELGKGLMEKIKKDLGLK</sequence>
<reference evidence="1 2" key="1">
    <citation type="submission" date="2006-02" db="EMBL/GenBank/DDBJ databases">
        <authorList>
            <person name="Waterbury J."/>
            <person name="Ferriera S."/>
            <person name="Johnson J."/>
            <person name="Kravitz S."/>
            <person name="Halpern A."/>
            <person name="Remington K."/>
            <person name="Beeson K."/>
            <person name="Tran B."/>
            <person name="Rogers Y.-H."/>
            <person name="Friedman R."/>
            <person name="Venter J.C."/>
        </authorList>
    </citation>
    <scope>NUCLEOTIDE SEQUENCE [LARGE SCALE GENOMIC DNA]</scope>
    <source>
        <strain evidence="1 2">Nb-231</strain>
    </source>
</reference>
<organism evidence="1 2">
    <name type="scientific">Nitrococcus mobilis Nb-231</name>
    <dbReference type="NCBI Taxonomy" id="314278"/>
    <lineage>
        <taxon>Bacteria</taxon>
        <taxon>Pseudomonadati</taxon>
        <taxon>Pseudomonadota</taxon>
        <taxon>Gammaproteobacteria</taxon>
        <taxon>Chromatiales</taxon>
        <taxon>Ectothiorhodospiraceae</taxon>
        <taxon>Nitrococcus</taxon>
    </lineage>
</organism>
<dbReference type="OrthoDB" id="6699594at2"/>
<name>A4BQQ1_9GAMM</name>
<dbReference type="SUPFAM" id="SSF54786">
    <property type="entry name" value="YcfA/nrd intein domain"/>
    <property type="match status" value="1"/>
</dbReference>
<dbReference type="GO" id="GO:0004519">
    <property type="term" value="F:endonuclease activity"/>
    <property type="evidence" value="ECO:0007669"/>
    <property type="project" value="UniProtKB-KW"/>
</dbReference>
<dbReference type="HOGENOM" id="CLU_164851_5_0_6"/>
<dbReference type="RefSeq" id="WP_005000511.1">
    <property type="nucleotide sequence ID" value="NZ_CH672427.1"/>
</dbReference>
<dbReference type="InterPro" id="IPR038570">
    <property type="entry name" value="HicA_sf"/>
</dbReference>
<evidence type="ECO:0000313" key="2">
    <source>
        <dbReference type="Proteomes" id="UP000003374"/>
    </source>
</evidence>
<keyword evidence="2" id="KW-1185">Reference proteome</keyword>
<accession>A4BQQ1</accession>
<dbReference type="GO" id="GO:0016787">
    <property type="term" value="F:hydrolase activity"/>
    <property type="evidence" value="ECO:0007669"/>
    <property type="project" value="UniProtKB-KW"/>
</dbReference>
<evidence type="ECO:0008006" key="3">
    <source>
        <dbReference type="Google" id="ProtNLM"/>
    </source>
</evidence>
<dbReference type="GO" id="GO:0003729">
    <property type="term" value="F:mRNA binding"/>
    <property type="evidence" value="ECO:0007669"/>
    <property type="project" value="InterPro"/>
</dbReference>
<comment type="caution">
    <text evidence="1">The sequence shown here is derived from an EMBL/GenBank/DDBJ whole genome shotgun (WGS) entry which is preliminary data.</text>
</comment>
<dbReference type="AlphaFoldDB" id="A4BQQ1"/>
<dbReference type="eggNOG" id="COG1724">
    <property type="taxonomic scope" value="Bacteria"/>
</dbReference>
<dbReference type="Proteomes" id="UP000003374">
    <property type="component" value="Unassembled WGS sequence"/>
</dbReference>
<evidence type="ECO:0000313" key="1">
    <source>
        <dbReference type="EMBL" id="EAR21901.1"/>
    </source>
</evidence>
<gene>
    <name evidence="1" type="ORF">NB231_05921</name>
</gene>
<protein>
    <recommendedName>
        <fullName evidence="3">YcfA-like protein</fullName>
    </recommendedName>
</protein>
<dbReference type="Gene3D" id="3.30.920.30">
    <property type="entry name" value="Hypothetical protein"/>
    <property type="match status" value="1"/>
</dbReference>
<proteinExistence type="predicted"/>